<proteinExistence type="predicted"/>
<dbReference type="PANTHER" id="PTHR45668">
    <property type="entry name" value="SERINE/THREONINE-PROTEIN PHOSPHATASE 5-RELATED"/>
    <property type="match status" value="1"/>
</dbReference>
<dbReference type="SUPFAM" id="SSF56300">
    <property type="entry name" value="Metallo-dependent phosphatases"/>
    <property type="match status" value="1"/>
</dbReference>
<keyword evidence="3" id="KW-0464">Manganese</keyword>
<dbReference type="PANTHER" id="PTHR45668:SF9">
    <property type="entry name" value="SERINE_THREONINE-PROTEIN PHOSPHATASE 7"/>
    <property type="match status" value="1"/>
</dbReference>
<protein>
    <submittedName>
        <fullName evidence="4">Serine/threonine-protein phosphatase 7</fullName>
    </submittedName>
</protein>
<evidence type="ECO:0000256" key="3">
    <source>
        <dbReference type="ARBA" id="ARBA00023211"/>
    </source>
</evidence>
<organism evidence="4 5">
    <name type="scientific">Vitis vinifera</name>
    <name type="common">Grape</name>
    <dbReference type="NCBI Taxonomy" id="29760"/>
    <lineage>
        <taxon>Eukaryota</taxon>
        <taxon>Viridiplantae</taxon>
        <taxon>Streptophyta</taxon>
        <taxon>Embryophyta</taxon>
        <taxon>Tracheophyta</taxon>
        <taxon>Spermatophyta</taxon>
        <taxon>Magnoliopsida</taxon>
        <taxon>eudicotyledons</taxon>
        <taxon>Gunneridae</taxon>
        <taxon>Pentapetalae</taxon>
        <taxon>rosids</taxon>
        <taxon>Vitales</taxon>
        <taxon>Vitaceae</taxon>
        <taxon>Viteae</taxon>
        <taxon>Vitis</taxon>
    </lineage>
</organism>
<evidence type="ECO:0000313" key="4">
    <source>
        <dbReference type="EMBL" id="RVW29494.1"/>
    </source>
</evidence>
<dbReference type="AlphaFoldDB" id="A0A438D218"/>
<dbReference type="InterPro" id="IPR051134">
    <property type="entry name" value="PPP_phosphatase"/>
</dbReference>
<dbReference type="EMBL" id="QGNW01001839">
    <property type="protein sequence ID" value="RVW29494.1"/>
    <property type="molecule type" value="Genomic_DNA"/>
</dbReference>
<evidence type="ECO:0000256" key="2">
    <source>
        <dbReference type="ARBA" id="ARBA00022723"/>
    </source>
</evidence>
<accession>A0A438D218</accession>
<dbReference type="Gene3D" id="3.60.21.10">
    <property type="match status" value="1"/>
</dbReference>
<comment type="cofactor">
    <cofactor evidence="1">
        <name>Mn(2+)</name>
        <dbReference type="ChEBI" id="CHEBI:29035"/>
    </cofactor>
</comment>
<dbReference type="InterPro" id="IPR029052">
    <property type="entry name" value="Metallo-depent_PP-like"/>
</dbReference>
<keyword evidence="2" id="KW-0479">Metal-binding</keyword>
<sequence>MYICYPSLLLQLIIRSHEGPDAREKRPGLAGMKEGYTIDHVVESGKLITLFSAPDYPQFQATEERYQNKGAYIVLEPPDFDNPVFHTFEAITPRPKVNPYYDYEDVIDSDEELDFSRNDVHSADEGQSVPVFHI</sequence>
<gene>
    <name evidence="4" type="primary">PP7_0</name>
    <name evidence="4" type="ORF">CK203_077417</name>
</gene>
<dbReference type="GO" id="GO:0046872">
    <property type="term" value="F:metal ion binding"/>
    <property type="evidence" value="ECO:0007669"/>
    <property type="project" value="UniProtKB-KW"/>
</dbReference>
<comment type="caution">
    <text evidence="4">The sequence shown here is derived from an EMBL/GenBank/DDBJ whole genome shotgun (WGS) entry which is preliminary data.</text>
</comment>
<reference evidence="4 5" key="1">
    <citation type="journal article" date="2018" name="PLoS Genet.">
        <title>Population sequencing reveals clonal diversity and ancestral inbreeding in the grapevine cultivar Chardonnay.</title>
        <authorList>
            <person name="Roach M.J."/>
            <person name="Johnson D.L."/>
            <person name="Bohlmann J."/>
            <person name="van Vuuren H.J."/>
            <person name="Jones S.J."/>
            <person name="Pretorius I.S."/>
            <person name="Schmidt S.A."/>
            <person name="Borneman A.R."/>
        </authorList>
    </citation>
    <scope>NUCLEOTIDE SEQUENCE [LARGE SCALE GENOMIC DNA]</scope>
    <source>
        <strain evidence="5">cv. Chardonnay</strain>
        <tissue evidence="4">Leaf</tissue>
    </source>
</reference>
<evidence type="ECO:0000256" key="1">
    <source>
        <dbReference type="ARBA" id="ARBA00001936"/>
    </source>
</evidence>
<name>A0A438D218_VITVI</name>
<dbReference type="Proteomes" id="UP000288805">
    <property type="component" value="Unassembled WGS sequence"/>
</dbReference>
<evidence type="ECO:0000313" key="5">
    <source>
        <dbReference type="Proteomes" id="UP000288805"/>
    </source>
</evidence>